<dbReference type="SUPFAM" id="SSF63380">
    <property type="entry name" value="Riboflavin synthase domain-like"/>
    <property type="match status" value="1"/>
</dbReference>
<comment type="caution">
    <text evidence="7">The sequence shown here is derived from an EMBL/GenBank/DDBJ whole genome shotgun (WGS) entry which is preliminary data.</text>
</comment>
<keyword evidence="1" id="KW-0479">Metal-binding</keyword>
<organism evidence="7 8">
    <name type="scientific">Humicola insolens</name>
    <name type="common">Soft-rot fungus</name>
    <dbReference type="NCBI Taxonomy" id="85995"/>
    <lineage>
        <taxon>Eukaryota</taxon>
        <taxon>Fungi</taxon>
        <taxon>Dikarya</taxon>
        <taxon>Ascomycota</taxon>
        <taxon>Pezizomycotina</taxon>
        <taxon>Sordariomycetes</taxon>
        <taxon>Sordariomycetidae</taxon>
        <taxon>Sordariales</taxon>
        <taxon>Chaetomiaceae</taxon>
        <taxon>Mycothermus</taxon>
    </lineage>
</organism>
<dbReference type="InterPro" id="IPR012675">
    <property type="entry name" value="Beta-grasp_dom_sf"/>
</dbReference>
<dbReference type="SUPFAM" id="SSF52343">
    <property type="entry name" value="Ferredoxin reductase-like, C-terminal NADP-linked domain"/>
    <property type="match status" value="1"/>
</dbReference>
<dbReference type="InterPro" id="IPR006058">
    <property type="entry name" value="2Fe2S_fd_BS"/>
</dbReference>
<dbReference type="Pfam" id="PF00111">
    <property type="entry name" value="Fer2"/>
    <property type="match status" value="1"/>
</dbReference>
<dbReference type="InterPro" id="IPR052353">
    <property type="entry name" value="Benzoxazolinone_Detox_Enz"/>
</dbReference>
<dbReference type="PROSITE" id="PS51340">
    <property type="entry name" value="MOSC"/>
    <property type="match status" value="1"/>
</dbReference>
<feature type="domain" description="2Fe-2S ferredoxin-type" evidence="4">
    <location>
        <begin position="553"/>
        <end position="638"/>
    </location>
</feature>
<evidence type="ECO:0000256" key="2">
    <source>
        <dbReference type="ARBA" id="ARBA00023014"/>
    </source>
</evidence>
<dbReference type="PROSITE" id="PS00197">
    <property type="entry name" value="2FE2S_FER_1"/>
    <property type="match status" value="1"/>
</dbReference>
<dbReference type="Proteomes" id="UP001583172">
    <property type="component" value="Unassembled WGS sequence"/>
</dbReference>
<dbReference type="CDD" id="cd00207">
    <property type="entry name" value="fer2"/>
    <property type="match status" value="1"/>
</dbReference>
<evidence type="ECO:0000256" key="3">
    <source>
        <dbReference type="SAM" id="MobiDB-lite"/>
    </source>
</evidence>
<dbReference type="Gene3D" id="2.40.30.10">
    <property type="entry name" value="Translation factors"/>
    <property type="match status" value="1"/>
</dbReference>
<sequence>MGDLPSNDPLAGSLKVDLHAPFTSDVILEVRTGSMKPMPGLTVLSGIDKTLREGPVRVTELGLESDEHDPTFHGGRDKAIHGCESHVILLSEKQKKESGTDGRTDCSSHYATWRAEFPEAADAFKPGGFGENLVTAHLNERNLCIGDIVSISRPGRTTTSSSHTAQPADGDTADDGDDAVLLQVSLPRQPCFKLNHRFRLKNFAPLTWKTSRTGWYFRVLRPGVIRAGDVIRLVERPHPRWTIERVQEYLHRNTTDAAANEELAAIPEFGAECADIFRARVARQKARERRLQREREAGGKKKEIWREYRIVEKTRETPRVMTFTLEAVLPTPSTDGDEVEVRPGSHAKLRLPNGLVRAYSIVSSNSDGSRLQLGVGLAENSRGGSAYLHHTSQVGDILHIGAITPPPETSRTRAKAASHHVFLVGGIGITAFLALLERYRDIHYSAALHYAVRNEEVDVPFRERLAALTRRTNSGENSSVTVTIYDASTGNRLSVPEILASFPWNARLYVCGPRRLMDEALREAQARGIPPQDIHFEAFSADEVDDDVTKDPFEAVVANRGGKVVRVGSDETLLEALRREFGEDEVGSSCEVGNCGTCRVGVREGKVEHRGRGLGEEEKGEAMLACVSRAVGCITIEI</sequence>
<dbReference type="Gene3D" id="3.10.20.30">
    <property type="match status" value="1"/>
</dbReference>
<feature type="region of interest" description="Disordered" evidence="3">
    <location>
        <begin position="154"/>
        <end position="176"/>
    </location>
</feature>
<evidence type="ECO:0000259" key="6">
    <source>
        <dbReference type="PROSITE" id="PS51384"/>
    </source>
</evidence>
<dbReference type="InterPro" id="IPR017938">
    <property type="entry name" value="Riboflavin_synthase-like_b-brl"/>
</dbReference>
<keyword evidence="1" id="KW-0001">2Fe-2S</keyword>
<dbReference type="InterPro" id="IPR005302">
    <property type="entry name" value="MoCF_Sase_C"/>
</dbReference>
<dbReference type="InterPro" id="IPR001041">
    <property type="entry name" value="2Fe-2S_ferredoxin-type"/>
</dbReference>
<evidence type="ECO:0000259" key="5">
    <source>
        <dbReference type="PROSITE" id="PS51340"/>
    </source>
</evidence>
<evidence type="ECO:0000313" key="8">
    <source>
        <dbReference type="Proteomes" id="UP001583172"/>
    </source>
</evidence>
<proteinExistence type="predicted"/>
<evidence type="ECO:0000259" key="4">
    <source>
        <dbReference type="PROSITE" id="PS51085"/>
    </source>
</evidence>
<dbReference type="PRINTS" id="PR00409">
    <property type="entry name" value="PHDIOXRDTASE"/>
</dbReference>
<keyword evidence="1" id="KW-0408">Iron</keyword>
<accession>A0ABR3V8J9</accession>
<dbReference type="Pfam" id="PF03475">
    <property type="entry name" value="YiiM_3-alpha"/>
    <property type="match status" value="1"/>
</dbReference>
<feature type="domain" description="FAD-binding FR-type" evidence="6">
    <location>
        <begin position="303"/>
        <end position="413"/>
    </location>
</feature>
<dbReference type="CDD" id="cd06185">
    <property type="entry name" value="PDR_like"/>
    <property type="match status" value="1"/>
</dbReference>
<dbReference type="InterPro" id="IPR017927">
    <property type="entry name" value="FAD-bd_FR_type"/>
</dbReference>
<dbReference type="InterPro" id="IPR005163">
    <property type="entry name" value="Tri_helical_YiiM-like"/>
</dbReference>
<dbReference type="EMBL" id="JAZGSY010000255">
    <property type="protein sequence ID" value="KAL1837887.1"/>
    <property type="molecule type" value="Genomic_DNA"/>
</dbReference>
<feature type="compositionally biased region" description="Polar residues" evidence="3">
    <location>
        <begin position="155"/>
        <end position="165"/>
    </location>
</feature>
<evidence type="ECO:0000256" key="1">
    <source>
        <dbReference type="ARBA" id="ARBA00022714"/>
    </source>
</evidence>
<dbReference type="SUPFAM" id="SSF50800">
    <property type="entry name" value="PK beta-barrel domain-like"/>
    <property type="match status" value="1"/>
</dbReference>
<dbReference type="Pfam" id="PF03473">
    <property type="entry name" value="MOSC"/>
    <property type="match status" value="1"/>
</dbReference>
<dbReference type="SUPFAM" id="SSF54292">
    <property type="entry name" value="2Fe-2S ferredoxin-like"/>
    <property type="match status" value="1"/>
</dbReference>
<gene>
    <name evidence="7" type="ORF">VTJ49DRAFT_3291</name>
</gene>
<dbReference type="PANTHER" id="PTHR30212:SF2">
    <property type="entry name" value="PROTEIN YIIM"/>
    <property type="match status" value="1"/>
</dbReference>
<name>A0ABR3V8J9_HUMIN</name>
<dbReference type="Gene3D" id="2.40.33.20">
    <property type="entry name" value="PK beta-barrel domain-like"/>
    <property type="match status" value="1"/>
</dbReference>
<keyword evidence="2" id="KW-0411">Iron-sulfur</keyword>
<dbReference type="InterPro" id="IPR039261">
    <property type="entry name" value="FNR_nucleotide-bd"/>
</dbReference>
<protein>
    <submittedName>
        <fullName evidence="7">Uncharacterized protein</fullName>
    </submittedName>
</protein>
<keyword evidence="8" id="KW-1185">Reference proteome</keyword>
<dbReference type="InterPro" id="IPR036010">
    <property type="entry name" value="2Fe-2S_ferredoxin-like_sf"/>
</dbReference>
<evidence type="ECO:0000313" key="7">
    <source>
        <dbReference type="EMBL" id="KAL1837887.1"/>
    </source>
</evidence>
<dbReference type="PROSITE" id="PS51384">
    <property type="entry name" value="FAD_FR"/>
    <property type="match status" value="1"/>
</dbReference>
<dbReference type="PROSITE" id="PS51085">
    <property type="entry name" value="2FE2S_FER_2"/>
    <property type="match status" value="1"/>
</dbReference>
<feature type="domain" description="MOSC" evidence="5">
    <location>
        <begin position="48"/>
        <end position="234"/>
    </location>
</feature>
<dbReference type="PANTHER" id="PTHR30212">
    <property type="entry name" value="PROTEIN YIIM"/>
    <property type="match status" value="1"/>
</dbReference>
<dbReference type="InterPro" id="IPR011037">
    <property type="entry name" value="Pyrv_Knase-like_insert_dom_sf"/>
</dbReference>
<reference evidence="7 8" key="1">
    <citation type="journal article" date="2024" name="Commun. Biol.">
        <title>Comparative genomic analysis of thermophilic fungi reveals convergent evolutionary adaptations and gene losses.</title>
        <authorList>
            <person name="Steindorff A.S."/>
            <person name="Aguilar-Pontes M.V."/>
            <person name="Robinson A.J."/>
            <person name="Andreopoulos B."/>
            <person name="LaButti K."/>
            <person name="Kuo A."/>
            <person name="Mondo S."/>
            <person name="Riley R."/>
            <person name="Otillar R."/>
            <person name="Haridas S."/>
            <person name="Lipzen A."/>
            <person name="Grimwood J."/>
            <person name="Schmutz J."/>
            <person name="Clum A."/>
            <person name="Reid I.D."/>
            <person name="Moisan M.C."/>
            <person name="Butler G."/>
            <person name="Nguyen T.T.M."/>
            <person name="Dewar K."/>
            <person name="Conant G."/>
            <person name="Drula E."/>
            <person name="Henrissat B."/>
            <person name="Hansel C."/>
            <person name="Singer S."/>
            <person name="Hutchinson M.I."/>
            <person name="de Vries R.P."/>
            <person name="Natvig D.O."/>
            <person name="Powell A.J."/>
            <person name="Tsang A."/>
            <person name="Grigoriev I.V."/>
        </authorList>
    </citation>
    <scope>NUCLEOTIDE SEQUENCE [LARGE SCALE GENOMIC DNA]</scope>
    <source>
        <strain evidence="7 8">CBS 620.91</strain>
    </source>
</reference>
<dbReference type="Gene3D" id="3.40.50.80">
    <property type="entry name" value="Nucleotide-binding domain of ferredoxin-NADP reductase (FNR) module"/>
    <property type="match status" value="1"/>
</dbReference>